<keyword evidence="8" id="KW-0067">ATP-binding</keyword>
<evidence type="ECO:0000313" key="12">
    <source>
        <dbReference type="Proteomes" id="UP000753908"/>
    </source>
</evidence>
<evidence type="ECO:0000256" key="6">
    <source>
        <dbReference type="ARBA" id="ARBA00022723"/>
    </source>
</evidence>
<dbReference type="GO" id="GO:0002949">
    <property type="term" value="P:tRNA threonylcarbamoyladenosine modification"/>
    <property type="evidence" value="ECO:0007669"/>
    <property type="project" value="InterPro"/>
</dbReference>
<evidence type="ECO:0000256" key="9">
    <source>
        <dbReference type="ARBA" id="ARBA00022842"/>
    </source>
</evidence>
<dbReference type="GO" id="GO:0005737">
    <property type="term" value="C:cytoplasm"/>
    <property type="evidence" value="ECO:0007669"/>
    <property type="project" value="UniProtKB-SubCell"/>
</dbReference>
<keyword evidence="6" id="KW-0479">Metal-binding</keyword>
<comment type="subcellular location">
    <subcellularLocation>
        <location evidence="1">Cytoplasm</location>
    </subcellularLocation>
</comment>
<sequence>MATIFLANAEATRSLGLSLGQSLPAGSVILLEGDLGAGKTTLVQGIGEGLGITDSIVSPTFTLINEYLEGRLPLYHLDLYRLEPEEVTALNLESYWEGVEFELGIVAIEWAERLSYKPQRYLSICLNYSVDTGRQASLIPVGNFDIRVNASHFS</sequence>
<dbReference type="PANTHER" id="PTHR33540">
    <property type="entry name" value="TRNA THREONYLCARBAMOYLADENOSINE BIOSYNTHESIS PROTEIN TSAE"/>
    <property type="match status" value="1"/>
</dbReference>
<evidence type="ECO:0000313" key="11">
    <source>
        <dbReference type="EMBL" id="MBW4548811.1"/>
    </source>
</evidence>
<dbReference type="SUPFAM" id="SSF52540">
    <property type="entry name" value="P-loop containing nucleoside triphosphate hydrolases"/>
    <property type="match status" value="1"/>
</dbReference>
<protein>
    <recommendedName>
        <fullName evidence="3">tRNA threonylcarbamoyladenosine biosynthesis protein TsaE</fullName>
    </recommendedName>
    <alternativeName>
        <fullName evidence="10">t(6)A37 threonylcarbamoyladenosine biosynthesis protein TsaE</fullName>
    </alternativeName>
</protein>
<dbReference type="Proteomes" id="UP000753908">
    <property type="component" value="Unassembled WGS sequence"/>
</dbReference>
<name>A0A951PS76_9CYAN</name>
<dbReference type="GO" id="GO:0046872">
    <property type="term" value="F:metal ion binding"/>
    <property type="evidence" value="ECO:0007669"/>
    <property type="project" value="UniProtKB-KW"/>
</dbReference>
<dbReference type="PANTHER" id="PTHR33540:SF2">
    <property type="entry name" value="TRNA THREONYLCARBAMOYLADENOSINE BIOSYNTHESIS PROTEIN TSAE"/>
    <property type="match status" value="1"/>
</dbReference>
<dbReference type="EMBL" id="JAHHIF010000072">
    <property type="protein sequence ID" value="MBW4548811.1"/>
    <property type="molecule type" value="Genomic_DNA"/>
</dbReference>
<dbReference type="InterPro" id="IPR027417">
    <property type="entry name" value="P-loop_NTPase"/>
</dbReference>
<dbReference type="NCBIfam" id="TIGR00150">
    <property type="entry name" value="T6A_YjeE"/>
    <property type="match status" value="1"/>
</dbReference>
<evidence type="ECO:0000256" key="7">
    <source>
        <dbReference type="ARBA" id="ARBA00022741"/>
    </source>
</evidence>
<evidence type="ECO:0000256" key="8">
    <source>
        <dbReference type="ARBA" id="ARBA00022840"/>
    </source>
</evidence>
<keyword evidence="9" id="KW-0460">Magnesium</keyword>
<keyword evidence="7" id="KW-0547">Nucleotide-binding</keyword>
<evidence type="ECO:0000256" key="1">
    <source>
        <dbReference type="ARBA" id="ARBA00004496"/>
    </source>
</evidence>
<dbReference type="InterPro" id="IPR003442">
    <property type="entry name" value="T6A_TsaE"/>
</dbReference>
<evidence type="ECO:0000256" key="2">
    <source>
        <dbReference type="ARBA" id="ARBA00007599"/>
    </source>
</evidence>
<proteinExistence type="inferred from homology"/>
<evidence type="ECO:0000256" key="5">
    <source>
        <dbReference type="ARBA" id="ARBA00022694"/>
    </source>
</evidence>
<evidence type="ECO:0000256" key="3">
    <source>
        <dbReference type="ARBA" id="ARBA00019010"/>
    </source>
</evidence>
<dbReference type="GO" id="GO:0005524">
    <property type="term" value="F:ATP binding"/>
    <property type="evidence" value="ECO:0007669"/>
    <property type="project" value="UniProtKB-KW"/>
</dbReference>
<comment type="caution">
    <text evidence="11">The sequence shown here is derived from an EMBL/GenBank/DDBJ whole genome shotgun (WGS) entry which is preliminary data.</text>
</comment>
<keyword evidence="4" id="KW-0963">Cytoplasm</keyword>
<reference evidence="11" key="1">
    <citation type="submission" date="2021-05" db="EMBL/GenBank/DDBJ databases">
        <authorList>
            <person name="Pietrasiak N."/>
            <person name="Ward R."/>
            <person name="Stajich J.E."/>
            <person name="Kurbessoian T."/>
        </authorList>
    </citation>
    <scope>NUCLEOTIDE SEQUENCE</scope>
    <source>
        <strain evidence="11">CPER-KK1</strain>
    </source>
</reference>
<dbReference type="Gene3D" id="3.40.50.300">
    <property type="entry name" value="P-loop containing nucleotide triphosphate hydrolases"/>
    <property type="match status" value="1"/>
</dbReference>
<accession>A0A951PS76</accession>
<reference evidence="11" key="2">
    <citation type="journal article" date="2022" name="Microbiol. Resour. Announc.">
        <title>Metagenome Sequencing to Explore Phylogenomics of Terrestrial Cyanobacteria.</title>
        <authorList>
            <person name="Ward R.D."/>
            <person name="Stajich J.E."/>
            <person name="Johansen J.R."/>
            <person name="Huntemann M."/>
            <person name="Clum A."/>
            <person name="Foster B."/>
            <person name="Foster B."/>
            <person name="Roux S."/>
            <person name="Palaniappan K."/>
            <person name="Varghese N."/>
            <person name="Mukherjee S."/>
            <person name="Reddy T.B.K."/>
            <person name="Daum C."/>
            <person name="Copeland A."/>
            <person name="Chen I.A."/>
            <person name="Ivanova N.N."/>
            <person name="Kyrpides N.C."/>
            <person name="Shapiro N."/>
            <person name="Eloe-Fadrosh E.A."/>
            <person name="Pietrasiak N."/>
        </authorList>
    </citation>
    <scope>NUCLEOTIDE SEQUENCE</scope>
    <source>
        <strain evidence="11">CPER-KK1</strain>
    </source>
</reference>
<dbReference type="Pfam" id="PF02367">
    <property type="entry name" value="TsaE"/>
    <property type="match status" value="1"/>
</dbReference>
<evidence type="ECO:0000256" key="10">
    <source>
        <dbReference type="ARBA" id="ARBA00032441"/>
    </source>
</evidence>
<organism evidence="11 12">
    <name type="scientific">Symplocastrum torsivum CPER-KK1</name>
    <dbReference type="NCBI Taxonomy" id="450513"/>
    <lineage>
        <taxon>Bacteria</taxon>
        <taxon>Bacillati</taxon>
        <taxon>Cyanobacteriota</taxon>
        <taxon>Cyanophyceae</taxon>
        <taxon>Oscillatoriophycideae</taxon>
        <taxon>Oscillatoriales</taxon>
        <taxon>Microcoleaceae</taxon>
        <taxon>Symplocastrum</taxon>
    </lineage>
</organism>
<evidence type="ECO:0000256" key="4">
    <source>
        <dbReference type="ARBA" id="ARBA00022490"/>
    </source>
</evidence>
<gene>
    <name evidence="11" type="primary">tsaE</name>
    <name evidence="11" type="ORF">KME25_31060</name>
</gene>
<keyword evidence="5" id="KW-0819">tRNA processing</keyword>
<comment type="similarity">
    <text evidence="2">Belongs to the TsaE family.</text>
</comment>
<dbReference type="AlphaFoldDB" id="A0A951PS76"/>